<dbReference type="Proteomes" id="UP000839052">
    <property type="component" value="Chromosome"/>
</dbReference>
<organism evidence="2 3">
    <name type="scientific">Candidatus Nitrotoga arctica</name>
    <dbReference type="NCBI Taxonomy" id="453162"/>
    <lineage>
        <taxon>Bacteria</taxon>
        <taxon>Pseudomonadati</taxon>
        <taxon>Pseudomonadota</taxon>
        <taxon>Betaproteobacteria</taxon>
        <taxon>Nitrosomonadales</taxon>
        <taxon>Gallionellaceae</taxon>
        <taxon>Candidatus Nitrotoga</taxon>
    </lineage>
</organism>
<sequence length="75" mass="8475">MADPSYPKGTLNHFEISMTEIRPNVYMVTWIEPATGNTVTHVEDFEKNIAYTNITDLASKGFWRLKGEIKPVSGD</sequence>
<dbReference type="EMBL" id="OU912926">
    <property type="protein sequence ID" value="CAG9933315.1"/>
    <property type="molecule type" value="Genomic_DNA"/>
</dbReference>
<proteinExistence type="predicted"/>
<feature type="domain" description="MoaF-like" evidence="1">
    <location>
        <begin position="8"/>
        <end position="70"/>
    </location>
</feature>
<gene>
    <name evidence="2" type="ORF">NTG6680_2066</name>
</gene>
<reference evidence="2 3" key="1">
    <citation type="submission" date="2021-10" db="EMBL/GenBank/DDBJ databases">
        <authorList>
            <person name="Koch H."/>
        </authorList>
    </citation>
    <scope>NUCLEOTIDE SEQUENCE [LARGE SCALE GENOMIC DNA]</scope>
    <source>
        <strain evidence="2">6680</strain>
    </source>
</reference>
<dbReference type="Gene3D" id="2.40.128.20">
    <property type="match status" value="1"/>
</dbReference>
<evidence type="ECO:0000259" key="1">
    <source>
        <dbReference type="Pfam" id="PF22036"/>
    </source>
</evidence>
<evidence type="ECO:0000313" key="2">
    <source>
        <dbReference type="EMBL" id="CAG9933315.1"/>
    </source>
</evidence>
<accession>A0ABN8AKN3</accession>
<dbReference type="Pfam" id="PF22036">
    <property type="entry name" value="MoaF_like"/>
    <property type="match status" value="1"/>
</dbReference>
<dbReference type="InterPro" id="IPR053892">
    <property type="entry name" value="MoaF-like"/>
</dbReference>
<keyword evidence="3" id="KW-1185">Reference proteome</keyword>
<protein>
    <recommendedName>
        <fullName evidence="1">MoaF-like domain-containing protein</fullName>
    </recommendedName>
</protein>
<name>A0ABN8AKN3_9PROT</name>
<dbReference type="InterPro" id="IPR012674">
    <property type="entry name" value="Calycin"/>
</dbReference>
<evidence type="ECO:0000313" key="3">
    <source>
        <dbReference type="Proteomes" id="UP000839052"/>
    </source>
</evidence>